<evidence type="ECO:0000313" key="2">
    <source>
        <dbReference type="Proteomes" id="UP000024001"/>
    </source>
</evidence>
<accession>A0A031FPP0</accession>
<dbReference type="EMBL" id="JFYO01000007">
    <property type="protein sequence ID" value="EZP26247.1"/>
    <property type="molecule type" value="Genomic_DNA"/>
</dbReference>
<dbReference type="RefSeq" id="WP_036313174.1">
    <property type="nucleotide sequence ID" value="NZ_JFYO01000007.1"/>
</dbReference>
<sequence length="200" mass="23056">MTEHKSPQDVIAAARRTLDIAWQGWTDYLDAGERRYAGLITAITLSRSVTNVLQNLKHLVEGFDPWWEAARTVLYNETASWFVELRNVIEKQGTIAGMSASVRFDKIPLEEVRRMRRVAPEGARALFLVDELGRNGWDVELPDCSSVRVYYRADDPLLHQTLRFDSAPNGRPIGELFPTYFGWLRDLVDEAERRFLRTDE</sequence>
<reference evidence="1 2" key="1">
    <citation type="submission" date="2014-03" db="EMBL/GenBank/DDBJ databases">
        <title>Draft Genome Sequences of 13 Willow Endophytes.</title>
        <authorList>
            <person name="Gan H.Y."/>
            <person name="Gan H.M."/>
            <person name="Savka M.A."/>
            <person name="Hudson A.O."/>
        </authorList>
    </citation>
    <scope>NUCLEOTIDE SEQUENCE [LARGE SCALE GENOMIC DNA]</scope>
    <source>
        <strain evidence="1 2">RIT293</strain>
    </source>
</reference>
<proteinExistence type="predicted"/>
<organism evidence="1 2">
    <name type="scientific">Microbacterium oleivorans</name>
    <dbReference type="NCBI Taxonomy" id="273677"/>
    <lineage>
        <taxon>Bacteria</taxon>
        <taxon>Bacillati</taxon>
        <taxon>Actinomycetota</taxon>
        <taxon>Actinomycetes</taxon>
        <taxon>Micrococcales</taxon>
        <taxon>Microbacteriaceae</taxon>
        <taxon>Microbacterium</taxon>
    </lineage>
</organism>
<dbReference type="AlphaFoldDB" id="A0A031FPP0"/>
<dbReference type="OrthoDB" id="7270696at2"/>
<protein>
    <submittedName>
        <fullName evidence="1">Uncharacterized protein</fullName>
    </submittedName>
</protein>
<comment type="caution">
    <text evidence="1">The sequence shown here is derived from an EMBL/GenBank/DDBJ whole genome shotgun (WGS) entry which is preliminary data.</text>
</comment>
<dbReference type="eggNOG" id="ENOG502ZYCS">
    <property type="taxonomic scope" value="Bacteria"/>
</dbReference>
<name>A0A031FPP0_9MICO</name>
<gene>
    <name evidence="1" type="ORF">BW34_02579</name>
</gene>
<dbReference type="Proteomes" id="UP000024001">
    <property type="component" value="Unassembled WGS sequence"/>
</dbReference>
<evidence type="ECO:0000313" key="1">
    <source>
        <dbReference type="EMBL" id="EZP26247.1"/>
    </source>
</evidence>
<keyword evidence="2" id="KW-1185">Reference proteome</keyword>